<reference evidence="4 5" key="1">
    <citation type="submission" date="2016-07" db="EMBL/GenBank/DDBJ databases">
        <title>Pervasive Adenine N6-methylation of Active Genes in Fungi.</title>
        <authorList>
            <consortium name="DOE Joint Genome Institute"/>
            <person name="Mondo S.J."/>
            <person name="Dannebaum R.O."/>
            <person name="Kuo R.C."/>
            <person name="Labutti K."/>
            <person name="Haridas S."/>
            <person name="Kuo A."/>
            <person name="Salamov A."/>
            <person name="Ahrendt S.R."/>
            <person name="Lipzen A."/>
            <person name="Sullivan W."/>
            <person name="Andreopoulos W.B."/>
            <person name="Clum A."/>
            <person name="Lindquist E."/>
            <person name="Daum C."/>
            <person name="Ramamoorthy G.K."/>
            <person name="Gryganskyi A."/>
            <person name="Culley D."/>
            <person name="Magnuson J.K."/>
            <person name="James T.Y."/>
            <person name="O'Malley M.A."/>
            <person name="Stajich J.E."/>
            <person name="Spatafora J.W."/>
            <person name="Visel A."/>
            <person name="Grigoriev I.V."/>
        </authorList>
    </citation>
    <scope>NUCLEOTIDE SEQUENCE [LARGE SCALE GENOMIC DNA]</scope>
    <source>
        <strain evidence="4 5">CBS 115471</strain>
    </source>
</reference>
<name>A0A1Y1ZW35_9PLEO</name>
<dbReference type="SUPFAM" id="SSF47459">
    <property type="entry name" value="HLH, helix-loop-helix DNA-binding domain"/>
    <property type="match status" value="1"/>
</dbReference>
<evidence type="ECO:0000313" key="4">
    <source>
        <dbReference type="EMBL" id="ORY14466.1"/>
    </source>
</evidence>
<organism evidence="4 5">
    <name type="scientific">Clohesyomyces aquaticus</name>
    <dbReference type="NCBI Taxonomy" id="1231657"/>
    <lineage>
        <taxon>Eukaryota</taxon>
        <taxon>Fungi</taxon>
        <taxon>Dikarya</taxon>
        <taxon>Ascomycota</taxon>
        <taxon>Pezizomycotina</taxon>
        <taxon>Dothideomycetes</taxon>
        <taxon>Pleosporomycetidae</taxon>
        <taxon>Pleosporales</taxon>
        <taxon>Lindgomycetaceae</taxon>
        <taxon>Clohesyomyces</taxon>
    </lineage>
</organism>
<dbReference type="Proteomes" id="UP000193144">
    <property type="component" value="Unassembled WGS sequence"/>
</dbReference>
<keyword evidence="1" id="KW-0175">Coiled coil</keyword>
<feature type="compositionally biased region" description="Polar residues" evidence="2">
    <location>
        <begin position="147"/>
        <end position="161"/>
    </location>
</feature>
<evidence type="ECO:0000256" key="1">
    <source>
        <dbReference type="SAM" id="Coils"/>
    </source>
</evidence>
<dbReference type="SMART" id="SM00353">
    <property type="entry name" value="HLH"/>
    <property type="match status" value="1"/>
</dbReference>
<dbReference type="Gene3D" id="4.10.280.10">
    <property type="entry name" value="Helix-loop-helix DNA-binding domain"/>
    <property type="match status" value="1"/>
</dbReference>
<feature type="compositionally biased region" description="Low complexity" evidence="2">
    <location>
        <begin position="162"/>
        <end position="177"/>
    </location>
</feature>
<dbReference type="InterPro" id="IPR036638">
    <property type="entry name" value="HLH_DNA-bd_sf"/>
</dbReference>
<dbReference type="PANTHER" id="PTHR47336">
    <property type="entry name" value="TRANSCRIPTION FACTOR HMS1-RELATED"/>
    <property type="match status" value="1"/>
</dbReference>
<dbReference type="CDD" id="cd11399">
    <property type="entry name" value="bHLHzip_scHMS1_like"/>
    <property type="match status" value="1"/>
</dbReference>
<sequence length="952" mass="102853">MASNQPNNVPDDGLELERVAVGPYCVFDDFKRPPSPNKSSHQTPAESPRPNKAQMDDPTSLPGRVPFTFGGNIDQPPAFHYDSSTLTGGTLTGGTLSSPSVGDGQRQSGFYSPPVWEPNQGGENPMFSPSRYEQTGLPNVQMPPISTPSLHHSPNSLHNGRTSSSSPQTSPEPGSSGNPKKRKSTTEDPETAPDGKKDKQPPVKKTAHNMIEKRYRTNLNDKIAALRDSVPSLRVMSRGNGQGEEEDDAEDLEGLTPAHKLNKATVLSKATEYIRHLEKRNKRLSDEVSTLKNRLESYEKLAISGPMSLPGPVSTPDGSRYTDDPFAPPGMMGGSASGPPQGMIPVPESMANLHRGLPPQPHYAPQHGAYPTYTSGPPRPGLSGPPLVNGRRGNGMMGKLMVGSLAGLMVMEGFATQEKSAEEPAGRGLFALPINLTTYLMRPISFGGVTAPFPLAKLLLIFGAVFYIIAPLLDFKAKPKKKSVPAITLSAAPSLASPVEVRRKAWLTAIQTVWVPRHNFLLEVAALGLKTLKLSTRKVIGWESYALLTNITKDQEAARIKAWDIALDALLAGGDAEISKSRLVLTLMASGTLPDTPARLMLKALHIRVLLWEVANAGYGTWWMFDEICAKLSRRYWNLARSEQKIAAALASTPNREVEPLSEHLAALLDMECADVLVPSIIQRAYNLAWNRPSAENTTLDESMDSVVEDFTITSPLDALAAWWSSYTLKKGLAGYVGSSRQTLNESVERSLTLAARTAPPLSQSQSRALAAQALLLDADRTTHLNKALEVLPSTSSSTPRPNDKNTARALLNLVRDSPVAVDVRNSLTLAKCLVLAETSSDEARRQAIFVINNTSYSEVTTTLLSFVAGYKTLHRFLEDPTLLSESGQGLERLAKSLHLWVRHGTGRLGGLPKKARGQAVTFLVAASTKLVGLPAPGEIDDGYVSQSDTDA</sequence>
<dbReference type="InterPro" id="IPR052099">
    <property type="entry name" value="Regulatory_TF_Diverse"/>
</dbReference>
<feature type="compositionally biased region" description="Acidic residues" evidence="2">
    <location>
        <begin position="243"/>
        <end position="252"/>
    </location>
</feature>
<feature type="compositionally biased region" description="Low complexity" evidence="2">
    <location>
        <begin position="83"/>
        <end position="98"/>
    </location>
</feature>
<dbReference type="Pfam" id="PF09427">
    <property type="entry name" value="DUF2014"/>
    <property type="match status" value="1"/>
</dbReference>
<evidence type="ECO:0000256" key="2">
    <source>
        <dbReference type="SAM" id="MobiDB-lite"/>
    </source>
</evidence>
<proteinExistence type="predicted"/>
<dbReference type="AlphaFoldDB" id="A0A1Y1ZW35"/>
<dbReference type="PROSITE" id="PS50888">
    <property type="entry name" value="BHLH"/>
    <property type="match status" value="1"/>
</dbReference>
<feature type="region of interest" description="Disordered" evidence="2">
    <location>
        <begin position="356"/>
        <end position="389"/>
    </location>
</feature>
<evidence type="ECO:0000313" key="5">
    <source>
        <dbReference type="Proteomes" id="UP000193144"/>
    </source>
</evidence>
<dbReference type="EMBL" id="MCFA01000033">
    <property type="protein sequence ID" value="ORY14466.1"/>
    <property type="molecule type" value="Genomic_DNA"/>
</dbReference>
<gene>
    <name evidence="4" type="ORF">BCR34DRAFT_234139</name>
</gene>
<dbReference type="InterPro" id="IPR019006">
    <property type="entry name" value="Sre1_C"/>
</dbReference>
<dbReference type="STRING" id="1231657.A0A1Y1ZW35"/>
<comment type="caution">
    <text evidence="4">The sequence shown here is derived from an EMBL/GenBank/DDBJ whole genome shotgun (WGS) entry which is preliminary data.</text>
</comment>
<feature type="region of interest" description="Disordered" evidence="2">
    <location>
        <begin position="26"/>
        <end position="216"/>
    </location>
</feature>
<accession>A0A1Y1ZW35</accession>
<dbReference type="PANTHER" id="PTHR47336:SF2">
    <property type="entry name" value="TRANSCRIPTION FACTOR HMS1-RELATED"/>
    <property type="match status" value="1"/>
</dbReference>
<dbReference type="GO" id="GO:0032933">
    <property type="term" value="P:SREBP signaling pathway"/>
    <property type="evidence" value="ECO:0007669"/>
    <property type="project" value="InterPro"/>
</dbReference>
<feature type="coiled-coil region" evidence="1">
    <location>
        <begin position="267"/>
        <end position="301"/>
    </location>
</feature>
<feature type="region of interest" description="Disordered" evidence="2">
    <location>
        <begin position="306"/>
        <end position="340"/>
    </location>
</feature>
<dbReference type="OrthoDB" id="2133190at2759"/>
<dbReference type="Pfam" id="PF00010">
    <property type="entry name" value="HLH"/>
    <property type="match status" value="1"/>
</dbReference>
<dbReference type="InterPro" id="IPR011598">
    <property type="entry name" value="bHLH_dom"/>
</dbReference>
<keyword evidence="5" id="KW-1185">Reference proteome</keyword>
<dbReference type="GO" id="GO:0045944">
    <property type="term" value="P:positive regulation of transcription by RNA polymerase II"/>
    <property type="evidence" value="ECO:0007669"/>
    <property type="project" value="InterPro"/>
</dbReference>
<protein>
    <recommendedName>
        <fullName evidence="3">BHLH domain-containing protein</fullName>
    </recommendedName>
</protein>
<dbReference type="GO" id="GO:0046983">
    <property type="term" value="F:protein dimerization activity"/>
    <property type="evidence" value="ECO:0007669"/>
    <property type="project" value="InterPro"/>
</dbReference>
<feature type="region of interest" description="Disordered" evidence="2">
    <location>
        <begin position="230"/>
        <end position="252"/>
    </location>
</feature>
<feature type="domain" description="BHLH" evidence="3">
    <location>
        <begin position="203"/>
        <end position="277"/>
    </location>
</feature>
<evidence type="ECO:0000259" key="3">
    <source>
        <dbReference type="PROSITE" id="PS50888"/>
    </source>
</evidence>